<sequence>MAAFDFSTIASRFPAEDANQTACRSVERPMTTRTHRGAGLVAAAISLAAVAAAATACAGTDGTGQPDRPTHTSDITDTTVPGHNPGTVAIRVDVLGGMVAPDTQAVRLPKVVVYEDGRVISQDPASAVEPGPALPAVQLRRISAADVRGLVERAVAAGAGGHRDFGQPRITDSSSTLFTVRTSDGVRTTSVYALSEYSHVIGGSGLTARQRSARKDLQRLLDALIDLPATLGPRAVSDAGPYVPAAVAALVEPVPAESAPIGPVSAGPVSAESAPAGPMAVTTASGPAWPGPPLPGEPFGSLTRITCATVRGDQARAVLAAASTAVSTALWTSDGRQWRIRFRPLLPEESGCADLLP</sequence>
<evidence type="ECO:0000313" key="3">
    <source>
        <dbReference type="Proteomes" id="UP000198802"/>
    </source>
</evidence>
<feature type="region of interest" description="Disordered" evidence="1">
    <location>
        <begin position="58"/>
        <end position="84"/>
    </location>
</feature>
<keyword evidence="3" id="KW-1185">Reference proteome</keyword>
<reference evidence="3" key="1">
    <citation type="submission" date="2015-11" db="EMBL/GenBank/DDBJ databases">
        <authorList>
            <person name="Varghese N."/>
        </authorList>
    </citation>
    <scope>NUCLEOTIDE SEQUENCE [LARGE SCALE GENOMIC DNA]</scope>
    <source>
        <strain evidence="3">DSM 45899</strain>
    </source>
</reference>
<gene>
    <name evidence="2" type="ORF">Ga0074812_10271</name>
</gene>
<feature type="compositionally biased region" description="Polar residues" evidence="1">
    <location>
        <begin position="72"/>
        <end position="81"/>
    </location>
</feature>
<feature type="region of interest" description="Disordered" evidence="1">
    <location>
        <begin position="260"/>
        <end position="285"/>
    </location>
</feature>
<evidence type="ECO:0000256" key="1">
    <source>
        <dbReference type="SAM" id="MobiDB-lite"/>
    </source>
</evidence>
<accession>A0A0S4QEU3</accession>
<dbReference type="Proteomes" id="UP000198802">
    <property type="component" value="Unassembled WGS sequence"/>
</dbReference>
<dbReference type="EMBL" id="FAOZ01000002">
    <property type="protein sequence ID" value="CUU54068.1"/>
    <property type="molecule type" value="Genomic_DNA"/>
</dbReference>
<proteinExistence type="predicted"/>
<organism evidence="2 3">
    <name type="scientific">Parafrankia irregularis</name>
    <dbReference type="NCBI Taxonomy" id="795642"/>
    <lineage>
        <taxon>Bacteria</taxon>
        <taxon>Bacillati</taxon>
        <taxon>Actinomycetota</taxon>
        <taxon>Actinomycetes</taxon>
        <taxon>Frankiales</taxon>
        <taxon>Frankiaceae</taxon>
        <taxon>Parafrankia</taxon>
    </lineage>
</organism>
<evidence type="ECO:0000313" key="2">
    <source>
        <dbReference type="EMBL" id="CUU54068.1"/>
    </source>
</evidence>
<name>A0A0S4QEU3_9ACTN</name>
<protein>
    <submittedName>
        <fullName evidence="2">Uncharacterized protein</fullName>
    </submittedName>
</protein>
<dbReference type="AlphaFoldDB" id="A0A0S4QEU3"/>